<dbReference type="InterPro" id="IPR051320">
    <property type="entry name" value="Viral_Replic_Matur_Polypro"/>
</dbReference>
<organism evidence="2 3">
    <name type="scientific">Phytophthora fragariaefolia</name>
    <dbReference type="NCBI Taxonomy" id="1490495"/>
    <lineage>
        <taxon>Eukaryota</taxon>
        <taxon>Sar</taxon>
        <taxon>Stramenopiles</taxon>
        <taxon>Oomycota</taxon>
        <taxon>Peronosporomycetes</taxon>
        <taxon>Peronosporales</taxon>
        <taxon>Peronosporaceae</taxon>
        <taxon>Phytophthora</taxon>
    </lineage>
</organism>
<dbReference type="EMBL" id="BSXT01001983">
    <property type="protein sequence ID" value="GMF46555.1"/>
    <property type="molecule type" value="Genomic_DNA"/>
</dbReference>
<comment type="caution">
    <text evidence="2">The sequence shown here is derived from an EMBL/GenBank/DDBJ whole genome shotgun (WGS) entry which is preliminary data.</text>
</comment>
<evidence type="ECO:0000313" key="3">
    <source>
        <dbReference type="Proteomes" id="UP001165121"/>
    </source>
</evidence>
<dbReference type="Proteomes" id="UP001165121">
    <property type="component" value="Unassembled WGS sequence"/>
</dbReference>
<dbReference type="OrthoDB" id="6507919at2759"/>
<evidence type="ECO:0000313" key="2">
    <source>
        <dbReference type="EMBL" id="GMF46555.1"/>
    </source>
</evidence>
<evidence type="ECO:0000256" key="1">
    <source>
        <dbReference type="SAM" id="MobiDB-lite"/>
    </source>
</evidence>
<dbReference type="Gene3D" id="3.10.10.10">
    <property type="entry name" value="HIV Type 1 Reverse Transcriptase, subunit A, domain 1"/>
    <property type="match status" value="1"/>
</dbReference>
<dbReference type="SUPFAM" id="SSF56672">
    <property type="entry name" value="DNA/RNA polymerases"/>
    <property type="match status" value="1"/>
</dbReference>
<dbReference type="PANTHER" id="PTHR33064:SF37">
    <property type="entry name" value="RIBONUCLEASE H"/>
    <property type="match status" value="1"/>
</dbReference>
<sequence length="612" mass="68425">MENQSTAEATTVNLRMGTSTAATGEDKCKALRSVKNSFNRNLLEALCKFEWNTTVEAITDEQIVAELDKIVGNVMNDAVMDVDLILGNKLKMDLRERDVKARVINYFMLCDEIVMQYGLANIFATTTGMKEKCRLLKQHVEPAALRDMVDAHHRLVDNTSKSDDHALYLLVKEKALKQEKHVHRPKEKEQRVSKGSTRTVLVPKSNPAVTAAKTKPRTGCFHCGRDHWQRECTELDEAGKEILLAERKAKRGTVDGSKRFRAKRFDTPASNARDEQATVLINGDLELPYCADSGCDWNGISRMHVKQLLQQDDSVELVNLNEVVQARAVGGVELASTQAVDVRLTLNTAAGPVRCQHLNRCIIVESDEDEVLVDKSLLAELGTDVDRQLEPTVGEIVTNVADALVCDAVDRGVIDKYTTDRLYGIYGGRRLELGVDPPARVPPLKIRLKPNATPYRCKVRQYIPEKSAFLAEFNQKLVSLGWVYENRASRWCCPALPVIKPGTDEFRQTNDYRPLNTVTEPIAGVMPSSEVTLERCKDKMFYAVFDFLKVFLQLPLDESCQEFMSYMTNKGIFTPTRVPQGSTDAALDFQSTIEMVLGDLVDTSVIFGLTTG</sequence>
<proteinExistence type="predicted"/>
<dbReference type="PANTHER" id="PTHR33064">
    <property type="entry name" value="POL PROTEIN"/>
    <property type="match status" value="1"/>
</dbReference>
<dbReference type="Gene3D" id="3.30.70.270">
    <property type="match status" value="1"/>
</dbReference>
<protein>
    <submittedName>
        <fullName evidence="2">Unnamed protein product</fullName>
    </submittedName>
</protein>
<accession>A0A9W7CXC1</accession>
<feature type="region of interest" description="Disordered" evidence="1">
    <location>
        <begin position="179"/>
        <end position="198"/>
    </location>
</feature>
<dbReference type="AlphaFoldDB" id="A0A9W7CXC1"/>
<reference evidence="2" key="1">
    <citation type="submission" date="2023-04" db="EMBL/GenBank/DDBJ databases">
        <title>Phytophthora fragariaefolia NBRC 109709.</title>
        <authorList>
            <person name="Ichikawa N."/>
            <person name="Sato H."/>
            <person name="Tonouchi N."/>
        </authorList>
    </citation>
    <scope>NUCLEOTIDE SEQUENCE</scope>
    <source>
        <strain evidence="2">NBRC 109709</strain>
    </source>
</reference>
<dbReference type="InterPro" id="IPR043128">
    <property type="entry name" value="Rev_trsase/Diguanyl_cyclase"/>
</dbReference>
<gene>
    <name evidence="2" type="ORF">Pfra01_001717500</name>
</gene>
<name>A0A9W7CXC1_9STRA</name>
<dbReference type="InterPro" id="IPR043502">
    <property type="entry name" value="DNA/RNA_pol_sf"/>
</dbReference>
<keyword evidence="3" id="KW-1185">Reference proteome</keyword>